<keyword evidence="2" id="KW-1185">Reference proteome</keyword>
<gene>
    <name evidence="1" type="ORF">CEXT_67911</name>
</gene>
<evidence type="ECO:0000313" key="1">
    <source>
        <dbReference type="EMBL" id="GIY73059.1"/>
    </source>
</evidence>
<dbReference type="AlphaFoldDB" id="A0AAV4VSZ0"/>
<dbReference type="EMBL" id="BPLR01015029">
    <property type="protein sequence ID" value="GIY73059.1"/>
    <property type="molecule type" value="Genomic_DNA"/>
</dbReference>
<dbReference type="Proteomes" id="UP001054945">
    <property type="component" value="Unassembled WGS sequence"/>
</dbReference>
<accession>A0AAV4VSZ0</accession>
<name>A0AAV4VSZ0_CAEEX</name>
<comment type="caution">
    <text evidence="1">The sequence shown here is derived from an EMBL/GenBank/DDBJ whole genome shotgun (WGS) entry which is preliminary data.</text>
</comment>
<organism evidence="1 2">
    <name type="scientific">Caerostris extrusa</name>
    <name type="common">Bark spider</name>
    <name type="synonym">Caerostris bankana</name>
    <dbReference type="NCBI Taxonomy" id="172846"/>
    <lineage>
        <taxon>Eukaryota</taxon>
        <taxon>Metazoa</taxon>
        <taxon>Ecdysozoa</taxon>
        <taxon>Arthropoda</taxon>
        <taxon>Chelicerata</taxon>
        <taxon>Arachnida</taxon>
        <taxon>Araneae</taxon>
        <taxon>Araneomorphae</taxon>
        <taxon>Entelegynae</taxon>
        <taxon>Araneoidea</taxon>
        <taxon>Araneidae</taxon>
        <taxon>Caerostris</taxon>
    </lineage>
</organism>
<protein>
    <submittedName>
        <fullName evidence="1">Uncharacterized protein</fullName>
    </submittedName>
</protein>
<reference evidence="1 2" key="1">
    <citation type="submission" date="2021-06" db="EMBL/GenBank/DDBJ databases">
        <title>Caerostris extrusa draft genome.</title>
        <authorList>
            <person name="Kono N."/>
            <person name="Arakawa K."/>
        </authorList>
    </citation>
    <scope>NUCLEOTIDE SEQUENCE [LARGE SCALE GENOMIC DNA]</scope>
</reference>
<proteinExistence type="predicted"/>
<evidence type="ECO:0000313" key="2">
    <source>
        <dbReference type="Proteomes" id="UP001054945"/>
    </source>
</evidence>
<sequence>MLERLSYGIGIQVRTTGRHKGELTGRHKGATAPTGRGNLDLFQTFHLKPALDNLTRIMLRIQRRRTIQDGEGGIGEVGNVLLYLPTNKLLWSY</sequence>